<gene>
    <name evidence="6" type="ORF">J7S33_26135</name>
    <name evidence="5" type="ORF">JOE68_005044</name>
</gene>
<evidence type="ECO:0000259" key="4">
    <source>
        <dbReference type="Pfam" id="PF00561"/>
    </source>
</evidence>
<evidence type="ECO:0000256" key="1">
    <source>
        <dbReference type="ARBA" id="ARBA00010088"/>
    </source>
</evidence>
<dbReference type="PANTHER" id="PTHR43248:SF25">
    <property type="entry name" value="AB HYDROLASE-1 DOMAIN-CONTAINING PROTEIN-RELATED"/>
    <property type="match status" value="1"/>
</dbReference>
<dbReference type="EMBL" id="CP072788">
    <property type="protein sequence ID" value="QTR02546.1"/>
    <property type="molecule type" value="Genomic_DNA"/>
</dbReference>
<dbReference type="Pfam" id="PF00561">
    <property type="entry name" value="Abhydrolase_1"/>
    <property type="match status" value="1"/>
</dbReference>
<keyword evidence="2 6" id="KW-0378">Hydrolase</keyword>
<reference evidence="5 8" key="1">
    <citation type="submission" date="2021-01" db="EMBL/GenBank/DDBJ databases">
        <title>Sequencing the genomes of 1000 actinobacteria strains.</title>
        <authorList>
            <person name="Klenk H.-P."/>
        </authorList>
    </citation>
    <scope>NUCLEOTIDE SEQUENCE [LARGE SCALE GENOMIC DNA]</scope>
    <source>
        <strain evidence="5 8">DSM 44581</strain>
    </source>
</reference>
<evidence type="ECO:0000256" key="2">
    <source>
        <dbReference type="ARBA" id="ARBA00022801"/>
    </source>
</evidence>
<sequence>MWRTAATAVAAVALVAGTVTPAAARTGFQECGDGLWCASLTVPADWARPDGARISLGIAKVPARERRRGSVVVNLGGPGEQIAHLPHVKDALEDLSRSFDVVLADPRGFGRSSGVRCPSPSPQRAEWVFDDREEFDRYRAANRGFGARCVAAAGPLAGKLDSWQVARDLEAVRVALGERRLNYFGNSYGTVFGQAYAESFPHRVGRFYLDSAFDHTERSVVDWVGERAAADERNLHRMAAWCAEDARCALHGRDVVGVWAEVLARAPIPTSSGGSVSAARIVSRAFLDGPQDWAELARALAEALGGDAGRFAVDSGARDPDLSRVVLCADFRYPSEFGRLRELESRVRRDAPLVGWRQTWVIANHCAGLPVPTTFPQHPFRADVRALVVNGDHDPVTPPAYGRRVASRLAHARYLSVPSGHAVYLSGNPCVREHVNRYFATGVLPAAGTACPGD</sequence>
<dbReference type="Proteomes" id="UP001195724">
    <property type="component" value="Unassembled WGS sequence"/>
</dbReference>
<dbReference type="SUPFAM" id="SSF53474">
    <property type="entry name" value="alpha/beta-Hydrolases"/>
    <property type="match status" value="1"/>
</dbReference>
<dbReference type="InterPro" id="IPR051601">
    <property type="entry name" value="Serine_prot/Carboxylest_S33"/>
</dbReference>
<accession>A0A8T8HVP2</accession>
<feature type="chain" id="PRO_5035930104" evidence="3">
    <location>
        <begin position="25"/>
        <end position="454"/>
    </location>
</feature>
<evidence type="ECO:0000313" key="6">
    <source>
        <dbReference type="EMBL" id="QTR02546.1"/>
    </source>
</evidence>
<dbReference type="InterPro" id="IPR000073">
    <property type="entry name" value="AB_hydrolase_1"/>
</dbReference>
<keyword evidence="8" id="KW-1185">Reference proteome</keyword>
<dbReference type="PANTHER" id="PTHR43248">
    <property type="entry name" value="2-SUCCINYL-6-HYDROXY-2,4-CYCLOHEXADIENE-1-CARBOXYLATE SYNTHASE"/>
    <property type="match status" value="1"/>
</dbReference>
<comment type="similarity">
    <text evidence="1">Belongs to the peptidase S33 family.</text>
</comment>
<evidence type="ECO:0000313" key="8">
    <source>
        <dbReference type="Proteomes" id="UP001195724"/>
    </source>
</evidence>
<evidence type="ECO:0000313" key="7">
    <source>
        <dbReference type="Proteomes" id="UP000671828"/>
    </source>
</evidence>
<protein>
    <submittedName>
        <fullName evidence="6">Alpha/beta fold hydrolase</fullName>
    </submittedName>
    <submittedName>
        <fullName evidence="5">Pimeloyl-ACP methyl ester carboxylesterase</fullName>
    </submittedName>
</protein>
<proteinExistence type="inferred from homology"/>
<evidence type="ECO:0000313" key="5">
    <source>
        <dbReference type="EMBL" id="MBM7814179.1"/>
    </source>
</evidence>
<reference evidence="6" key="2">
    <citation type="submission" date="2021-04" db="EMBL/GenBank/DDBJ databases">
        <title>Saccharothrix algeriensis WGS.</title>
        <authorList>
            <person name="Stuskova K."/>
            <person name="Hakalova E."/>
            <person name="Tebbal A.B."/>
            <person name="Eichmeier A."/>
        </authorList>
    </citation>
    <scope>NUCLEOTIDE SEQUENCE</scope>
    <source>
        <strain evidence="6">NRRL B-24137</strain>
    </source>
</reference>
<name>A0A8T8HVP2_9PSEU</name>
<dbReference type="InterPro" id="IPR029058">
    <property type="entry name" value="AB_hydrolase_fold"/>
</dbReference>
<dbReference type="RefSeq" id="WP_204844719.1">
    <property type="nucleotide sequence ID" value="NZ_JAFBCL010000001.1"/>
</dbReference>
<organism evidence="6 7">
    <name type="scientific">Saccharothrix algeriensis</name>
    <dbReference type="NCBI Taxonomy" id="173560"/>
    <lineage>
        <taxon>Bacteria</taxon>
        <taxon>Bacillati</taxon>
        <taxon>Actinomycetota</taxon>
        <taxon>Actinomycetes</taxon>
        <taxon>Pseudonocardiales</taxon>
        <taxon>Pseudonocardiaceae</taxon>
        <taxon>Saccharothrix</taxon>
    </lineage>
</organism>
<dbReference type="AlphaFoldDB" id="A0A8T8HVP2"/>
<keyword evidence="3" id="KW-0732">Signal</keyword>
<feature type="domain" description="AB hydrolase-1" evidence="4">
    <location>
        <begin position="71"/>
        <end position="426"/>
    </location>
</feature>
<evidence type="ECO:0000256" key="3">
    <source>
        <dbReference type="SAM" id="SignalP"/>
    </source>
</evidence>
<dbReference type="EMBL" id="JAFBCL010000001">
    <property type="protein sequence ID" value="MBM7814179.1"/>
    <property type="molecule type" value="Genomic_DNA"/>
</dbReference>
<dbReference type="Gene3D" id="3.40.50.1820">
    <property type="entry name" value="alpha/beta hydrolase"/>
    <property type="match status" value="1"/>
</dbReference>
<dbReference type="Proteomes" id="UP000671828">
    <property type="component" value="Chromosome"/>
</dbReference>
<feature type="signal peptide" evidence="3">
    <location>
        <begin position="1"/>
        <end position="24"/>
    </location>
</feature>
<dbReference type="GO" id="GO:0016787">
    <property type="term" value="F:hydrolase activity"/>
    <property type="evidence" value="ECO:0007669"/>
    <property type="project" value="UniProtKB-KW"/>
</dbReference>